<organism evidence="2">
    <name type="scientific">Hibiscus-infecting cilevirus</name>
    <dbReference type="NCBI Taxonomy" id="2054415"/>
    <lineage>
        <taxon>Viruses</taxon>
        <taxon>Riboviria</taxon>
        <taxon>Orthornavirae</taxon>
        <taxon>Kitrinoviricota</taxon>
        <taxon>Alsuviricetes</taxon>
        <taxon>Martellivirales</taxon>
        <taxon>Kitaviridae</taxon>
        <taxon>Cilevirus</taxon>
        <taxon>Cilevirus colombiaense</taxon>
    </lineage>
</organism>
<sequence length="544" mass="61670">MDFYTVYTFLNLTLGLLTYNFDSFGTFGPSPSCTSKHCSSLPAECSTEHTLKMVVERHVFTANDHYCISLGYRKNISFSVSTLFIGDYDVYGSFECDRTALFMGIVSNRLGFYEDALFDCKNYNLSYGNYRFESCLNSSVHDSMMTDRFYAPQLEAAAPINTRGVEVFDDFVGFTYYRTSCDTLCGESRFSPDFDFGNYVFYFPLCGSHIPLCYDGAEDACPRGYSLQTIFVPSLVEHETDKLVRVICVSDVKPGLTFPAWFKDNPSTYDDLVGNYTINIESKCSVTKAKRMRFSRYGITGTYIDDLIVITIDGVHYLTSKFCRDYILFLGYHDGYDNLLSMKTDFQKRLKCDADGCWYSGIDYSRILSHCEFSLVVDKKEALVSTFTLFNGTFGGKLGFVPTGFSDSVLFGYNVFLFRGFYSYSPHSVTLKSTKYFLVKAEAEWYMKLMMFFADDVLKVCFETIFSVLFGALSACLSFIFNVGGCCFRLVFMCILDSIIILLCLLPCYCHLGFILCTVSNLIIRLFMTNNCCFGISDAIASSF</sequence>
<evidence type="ECO:0000313" key="2">
    <source>
        <dbReference type="EMBL" id="UBY00459.1"/>
    </source>
</evidence>
<gene>
    <name evidence="2" type="primary">p62</name>
</gene>
<protein>
    <submittedName>
        <fullName evidence="2">p62</fullName>
    </submittedName>
</protein>
<evidence type="ECO:0000256" key="1">
    <source>
        <dbReference type="SAM" id="Phobius"/>
    </source>
</evidence>
<proteinExistence type="predicted"/>
<keyword evidence="1" id="KW-0812">Transmembrane</keyword>
<accession>A0A8K1MJW4</accession>
<feature type="transmembrane region" description="Helical" evidence="1">
    <location>
        <begin position="465"/>
        <end position="492"/>
    </location>
</feature>
<keyword evidence="1" id="KW-0472">Membrane</keyword>
<feature type="transmembrane region" description="Helical" evidence="1">
    <location>
        <begin position="499"/>
        <end position="524"/>
    </location>
</feature>
<reference evidence="2" key="1">
    <citation type="submission" date="2020-12" db="EMBL/GenBank/DDBJ databases">
        <title>First report of hibiscus-infecting cilevirus in passion fruit (Passiflora sp.).</title>
        <authorList>
            <person name="Olmedo-Velarde A."/>
            <person name="Roy A."/>
            <person name="Melzer M.J."/>
        </authorList>
    </citation>
    <scope>NUCLEOTIDE SEQUENCE</scope>
    <source>
        <strain evidence="2">LilikoiO2</strain>
    </source>
</reference>
<name>A0A8K1MJW4_9VIRU</name>
<dbReference type="EMBL" id="MW413438">
    <property type="protein sequence ID" value="UBY00459.1"/>
    <property type="molecule type" value="Genomic_RNA"/>
</dbReference>
<keyword evidence="1" id="KW-1133">Transmembrane helix</keyword>